<dbReference type="InterPro" id="IPR011650">
    <property type="entry name" value="Peptidase_M20_dimer"/>
</dbReference>
<feature type="domain" description="Peptidase M20 dimerisation" evidence="3">
    <location>
        <begin position="96"/>
        <end position="202"/>
    </location>
</feature>
<reference evidence="4" key="1">
    <citation type="submission" date="2013-03" db="EMBL/GenBank/DDBJ databases">
        <title>Draft genome sequence of the hydrogen-ethanol-producing anaerobic alkalithermophilic Caloramator celere.</title>
        <authorList>
            <person name="Ciranna A."/>
            <person name="Larjo A."/>
            <person name="Kivisto A."/>
            <person name="Santala V."/>
            <person name="Roos C."/>
            <person name="Karp M."/>
        </authorList>
    </citation>
    <scope>NUCLEOTIDE SEQUENCE [LARGE SCALE GENOMIC DNA]</scope>
    <source>
        <strain evidence="4">DSM 8682</strain>
    </source>
</reference>
<dbReference type="PANTHER" id="PTHR43808">
    <property type="entry name" value="ACETYLORNITHINE DEACETYLASE"/>
    <property type="match status" value="1"/>
</dbReference>
<dbReference type="Proteomes" id="UP000014923">
    <property type="component" value="Unassembled WGS sequence"/>
</dbReference>
<evidence type="ECO:0000313" key="4">
    <source>
        <dbReference type="EMBL" id="CDF59122.1"/>
    </source>
</evidence>
<evidence type="ECO:0000256" key="1">
    <source>
        <dbReference type="ARBA" id="ARBA00022723"/>
    </source>
</evidence>
<dbReference type="Pfam" id="PF01546">
    <property type="entry name" value="Peptidase_M20"/>
    <property type="match status" value="1"/>
</dbReference>
<evidence type="ECO:0000256" key="2">
    <source>
        <dbReference type="ARBA" id="ARBA00022801"/>
    </source>
</evidence>
<dbReference type="InterPro" id="IPR002933">
    <property type="entry name" value="Peptidase_M20"/>
</dbReference>
<dbReference type="SUPFAM" id="SSF53187">
    <property type="entry name" value="Zn-dependent exopeptidases"/>
    <property type="match status" value="1"/>
</dbReference>
<dbReference type="SUPFAM" id="SSF55031">
    <property type="entry name" value="Bacterial exopeptidase dimerisation domain"/>
    <property type="match status" value="1"/>
</dbReference>
<dbReference type="Gene3D" id="3.40.630.10">
    <property type="entry name" value="Zn peptidases"/>
    <property type="match status" value="1"/>
</dbReference>
<evidence type="ECO:0000259" key="3">
    <source>
        <dbReference type="Pfam" id="PF07687"/>
    </source>
</evidence>
<name>R7RSG3_9CLOT</name>
<dbReference type="EMBL" id="CAVN010000132">
    <property type="protein sequence ID" value="CDF59122.1"/>
    <property type="molecule type" value="Genomic_DNA"/>
</dbReference>
<dbReference type="Pfam" id="PF07687">
    <property type="entry name" value="M20_dimer"/>
    <property type="match status" value="1"/>
</dbReference>
<proteinExistence type="predicted"/>
<keyword evidence="2" id="KW-0378">Hydrolase</keyword>
<protein>
    <submittedName>
        <fullName evidence="4">Acetylornithine deacetylase</fullName>
    </submittedName>
</protein>
<dbReference type="GO" id="GO:0046872">
    <property type="term" value="F:metal ion binding"/>
    <property type="evidence" value="ECO:0007669"/>
    <property type="project" value="UniProtKB-KW"/>
</dbReference>
<sequence length="309" mass="34613">MDTVPSYGLEDIFCPKVIDEKVYGRGACDMKGAIAAMLYSAKIIKEHNLIPNSNIIYAFVCDEEFQSLGTEKLIKSGIRADVAILGEATNMNIGLGHKGLEWIDIEIIGKGGHGGTVEDGVNAIYISSKLINLIENNLIPKIKNRRDELLGSPTLNVGFIKGGEQPSTIPERCVIKLDRRYIFGESIQLIYDEINELLDEVRKYYKFNAVVKPNPMNKNEMEHTPYLIDKNHPIIRHIKDLSKNILKFNPKEICFSGWTDAALIGNYAKIPTVILGPGNLNFAHCKEEHVSILELLMASKLYTLIAYTY</sequence>
<organism evidence="4 5">
    <name type="scientific">Thermobrachium celere DSM 8682</name>
    <dbReference type="NCBI Taxonomy" id="941824"/>
    <lineage>
        <taxon>Bacteria</taxon>
        <taxon>Bacillati</taxon>
        <taxon>Bacillota</taxon>
        <taxon>Clostridia</taxon>
        <taxon>Eubacteriales</taxon>
        <taxon>Clostridiaceae</taxon>
        <taxon>Thermobrachium</taxon>
    </lineage>
</organism>
<dbReference type="GO" id="GO:0016787">
    <property type="term" value="F:hydrolase activity"/>
    <property type="evidence" value="ECO:0007669"/>
    <property type="project" value="UniProtKB-KW"/>
</dbReference>
<keyword evidence="1" id="KW-0479">Metal-binding</keyword>
<dbReference type="eggNOG" id="COG0624">
    <property type="taxonomic scope" value="Bacteria"/>
</dbReference>
<keyword evidence="5" id="KW-1185">Reference proteome</keyword>
<gene>
    <name evidence="4" type="ORF">TCEL_02190</name>
</gene>
<dbReference type="AlphaFoldDB" id="R7RSG3"/>
<dbReference type="InterPro" id="IPR036264">
    <property type="entry name" value="Bact_exopeptidase_dim_dom"/>
</dbReference>
<comment type="caution">
    <text evidence="4">The sequence shown here is derived from an EMBL/GenBank/DDBJ whole genome shotgun (WGS) entry which is preliminary data.</text>
</comment>
<dbReference type="Gene3D" id="3.30.70.360">
    <property type="match status" value="1"/>
</dbReference>
<accession>R7RSG3</accession>
<dbReference type="HOGENOM" id="CLU_021802_2_1_9"/>
<dbReference type="InterPro" id="IPR050072">
    <property type="entry name" value="Peptidase_M20A"/>
</dbReference>
<evidence type="ECO:0000313" key="5">
    <source>
        <dbReference type="Proteomes" id="UP000014923"/>
    </source>
</evidence>